<feature type="compositionally biased region" description="Low complexity" evidence="6">
    <location>
        <begin position="279"/>
        <end position="302"/>
    </location>
</feature>
<feature type="DNA-binding region" description="DM" evidence="5">
    <location>
        <begin position="102"/>
        <end position="155"/>
    </location>
</feature>
<dbReference type="GO" id="GO:0046872">
    <property type="term" value="F:metal ion binding"/>
    <property type="evidence" value="ECO:0007669"/>
    <property type="project" value="UniProtKB-KW"/>
</dbReference>
<keyword evidence="8" id="KW-1185">Reference proteome</keyword>
<dbReference type="SMART" id="SM00301">
    <property type="entry name" value="DM"/>
    <property type="match status" value="2"/>
</dbReference>
<feature type="domain" description="DM" evidence="7">
    <location>
        <begin position="102"/>
        <end position="155"/>
    </location>
</feature>
<sequence length="353" mass="39433">MLVDPMFQIFNDCDFGKIGKDVARHCLMCRQHGIIVKTKGHTCPRKDCHCDRCEAIRNRRQIMSMQIKLRRHQDKLYRANTVLVGANQQEKQQVPYGFVYTCQRCKNHGLIRMRKRHSRECLYANCVCEMCVLVRQSTKIDDVFRPKKTLITQKSDPGPLVSSAFAPVAKRMVSLDDEMKPSLPSFPSHPSSSAVSAQFPFVFQSFSPLILKESERIEFSSLAAKLFEKNLSTMNTVELLEKSPSPIEASTSASHSVSSLLCIPPFPLMHLSSSDHRSPLSPLSSTHSPHSSPSPISSPSFPSYHSTIPSLIPPITPNSGLQMLQIEPSLLSQLNISTMPTLASILQNTLQTV</sequence>
<proteinExistence type="predicted"/>
<evidence type="ECO:0000313" key="8">
    <source>
        <dbReference type="Proteomes" id="UP000887575"/>
    </source>
</evidence>
<dbReference type="GO" id="GO:0000978">
    <property type="term" value="F:RNA polymerase II cis-regulatory region sequence-specific DNA binding"/>
    <property type="evidence" value="ECO:0007669"/>
    <property type="project" value="TreeGrafter"/>
</dbReference>
<dbReference type="WBParaSite" id="MBELARI_LOCUS4713">
    <property type="protein sequence ID" value="MBELARI_LOCUS4713"/>
    <property type="gene ID" value="MBELARI_LOCUS4713"/>
</dbReference>
<evidence type="ECO:0000259" key="7">
    <source>
        <dbReference type="PROSITE" id="PS50809"/>
    </source>
</evidence>
<organism evidence="8 9">
    <name type="scientific">Mesorhabditis belari</name>
    <dbReference type="NCBI Taxonomy" id="2138241"/>
    <lineage>
        <taxon>Eukaryota</taxon>
        <taxon>Metazoa</taxon>
        <taxon>Ecdysozoa</taxon>
        <taxon>Nematoda</taxon>
        <taxon>Chromadorea</taxon>
        <taxon>Rhabditida</taxon>
        <taxon>Rhabditina</taxon>
        <taxon>Rhabditomorpha</taxon>
        <taxon>Rhabditoidea</taxon>
        <taxon>Rhabditidae</taxon>
        <taxon>Mesorhabditinae</taxon>
        <taxon>Mesorhabditis</taxon>
    </lineage>
</organism>
<name>A0AAF3FCL6_9BILA</name>
<keyword evidence="3 5" id="KW-0238">DNA-binding</keyword>
<dbReference type="SUPFAM" id="SSF82927">
    <property type="entry name" value="Cysteine-rich DNA binding domain, (DM domain)"/>
    <property type="match status" value="2"/>
</dbReference>
<protein>
    <recommendedName>
        <fullName evidence="7">DM domain-containing protein</fullName>
    </recommendedName>
</protein>
<comment type="subcellular location">
    <subcellularLocation>
        <location evidence="5">Nucleus</location>
    </subcellularLocation>
</comment>
<feature type="domain" description="DM" evidence="7">
    <location>
        <begin position="26"/>
        <end position="71"/>
    </location>
</feature>
<dbReference type="PANTHER" id="PTHR12322">
    <property type="entry name" value="DOUBLESEX AND MAB-3 RELATED TRANSCRIPTION FACTOR DMRT"/>
    <property type="match status" value="1"/>
</dbReference>
<keyword evidence="1 5" id="KW-0479">Metal-binding</keyword>
<evidence type="ECO:0000256" key="5">
    <source>
        <dbReference type="PROSITE-ProRule" id="PRU00070"/>
    </source>
</evidence>
<dbReference type="InterPro" id="IPR026607">
    <property type="entry name" value="DMRT"/>
</dbReference>
<evidence type="ECO:0000256" key="1">
    <source>
        <dbReference type="ARBA" id="ARBA00022723"/>
    </source>
</evidence>
<accession>A0AAF3FCL6</accession>
<dbReference type="PANTHER" id="PTHR12322:SF49">
    <property type="entry name" value="DM DOMAIN-CONTAINING PROTEIN"/>
    <property type="match status" value="1"/>
</dbReference>
<feature type="DNA-binding region" description="DM" evidence="5">
    <location>
        <begin position="26"/>
        <end position="71"/>
    </location>
</feature>
<dbReference type="Proteomes" id="UP000887575">
    <property type="component" value="Unassembled WGS sequence"/>
</dbReference>
<evidence type="ECO:0000313" key="9">
    <source>
        <dbReference type="WBParaSite" id="MBELARI_LOCUS4713"/>
    </source>
</evidence>
<dbReference type="GO" id="GO:0005634">
    <property type="term" value="C:nucleus"/>
    <property type="evidence" value="ECO:0007669"/>
    <property type="project" value="UniProtKB-SubCell"/>
</dbReference>
<dbReference type="GO" id="GO:0000981">
    <property type="term" value="F:DNA-binding transcription factor activity, RNA polymerase II-specific"/>
    <property type="evidence" value="ECO:0007669"/>
    <property type="project" value="TreeGrafter"/>
</dbReference>
<reference evidence="9" key="1">
    <citation type="submission" date="2024-02" db="UniProtKB">
        <authorList>
            <consortium name="WormBaseParasite"/>
        </authorList>
    </citation>
    <scope>IDENTIFICATION</scope>
</reference>
<evidence type="ECO:0000256" key="3">
    <source>
        <dbReference type="ARBA" id="ARBA00023125"/>
    </source>
</evidence>
<keyword evidence="4 5" id="KW-0539">Nucleus</keyword>
<dbReference type="GO" id="GO:0007548">
    <property type="term" value="P:sex differentiation"/>
    <property type="evidence" value="ECO:0007669"/>
    <property type="project" value="TreeGrafter"/>
</dbReference>
<evidence type="ECO:0000256" key="4">
    <source>
        <dbReference type="ARBA" id="ARBA00023242"/>
    </source>
</evidence>
<dbReference type="InterPro" id="IPR036407">
    <property type="entry name" value="DM_DNA-bd_sf"/>
</dbReference>
<dbReference type="InterPro" id="IPR001275">
    <property type="entry name" value="DM_DNA-bd"/>
</dbReference>
<dbReference type="PROSITE" id="PS50809">
    <property type="entry name" value="DM_2"/>
    <property type="match status" value="2"/>
</dbReference>
<feature type="region of interest" description="Disordered" evidence="6">
    <location>
        <begin position="277"/>
        <end position="302"/>
    </location>
</feature>
<evidence type="ECO:0000256" key="6">
    <source>
        <dbReference type="SAM" id="MobiDB-lite"/>
    </source>
</evidence>
<evidence type="ECO:0000256" key="2">
    <source>
        <dbReference type="ARBA" id="ARBA00022833"/>
    </source>
</evidence>
<keyword evidence="2 5" id="KW-0862">Zinc</keyword>
<dbReference type="PROSITE" id="PS40000">
    <property type="entry name" value="DM_1"/>
    <property type="match status" value="1"/>
</dbReference>
<dbReference type="Pfam" id="PF00751">
    <property type="entry name" value="DM"/>
    <property type="match status" value="2"/>
</dbReference>
<dbReference type="AlphaFoldDB" id="A0AAF3FCL6"/>
<dbReference type="Gene3D" id="4.10.1040.10">
    <property type="entry name" value="DM DNA-binding domain"/>
    <property type="match status" value="2"/>
</dbReference>